<keyword evidence="3" id="KW-1185">Reference proteome</keyword>
<sequence>MTDPNRRSKCELSNKIKGTQTKTWKSEHMHLFWVLYRALLSLPSLPNPPGGLIASYCQCLDLRWVGPPPGRQLTAETHVHLRVPREAPNIQGEPDGIWITITCRTGKDDSGSSIFLHCPVRLASEPADADADKRPQTPLRPPPPPPPPLPSNDSSGPLSEVGRQDLSLTVRSSTPTPLHSAFIEKRNQDCDEHRTLGDILCLPTRVKGSSSVLWENDIIPAPLSSDFHPGCGLLEDMSPNFRHFSTFTHGYPLEAQVPVFSTEEGRFAFTNGTIKSNQLDGFYRARSGTGFPRSSLPGSRDWSTVRSNRLRGGAAAPDGTPYLVANPLFTDNPAVPAPTPYLTVRPRPDANDTPVLITGETTVPELVLPTSQGVLSTQSSLAGRRGNFRPNPGNPQGLYPASSCGGATVYDDVASSSSVALPLRSAENHPRIPGNRLFPAVTHYLPSMAEQLLVVADESSSLLSPESVDSVLTSVLPDPETNSQKNIYVLHSPPTQLITATTTTTTTTNNNVDNEPPC</sequence>
<dbReference type="OrthoDB" id="10422725at2759"/>
<evidence type="ECO:0000256" key="1">
    <source>
        <dbReference type="SAM" id="MobiDB-lite"/>
    </source>
</evidence>
<proteinExistence type="predicted"/>
<evidence type="ECO:0000313" key="4">
    <source>
        <dbReference type="WBParaSite" id="SSLN_0000326601-mRNA-1"/>
    </source>
</evidence>
<dbReference type="Proteomes" id="UP000275846">
    <property type="component" value="Unassembled WGS sequence"/>
</dbReference>
<evidence type="ECO:0000313" key="3">
    <source>
        <dbReference type="Proteomes" id="UP000275846"/>
    </source>
</evidence>
<organism evidence="4">
    <name type="scientific">Schistocephalus solidus</name>
    <name type="common">Tapeworm</name>
    <dbReference type="NCBI Taxonomy" id="70667"/>
    <lineage>
        <taxon>Eukaryota</taxon>
        <taxon>Metazoa</taxon>
        <taxon>Spiralia</taxon>
        <taxon>Lophotrochozoa</taxon>
        <taxon>Platyhelminthes</taxon>
        <taxon>Cestoda</taxon>
        <taxon>Eucestoda</taxon>
        <taxon>Diphyllobothriidea</taxon>
        <taxon>Diphyllobothriidae</taxon>
        <taxon>Schistocephalus</taxon>
    </lineage>
</organism>
<name>A0A183SG18_SCHSO</name>
<reference evidence="4" key="1">
    <citation type="submission" date="2016-06" db="UniProtKB">
        <authorList>
            <consortium name="WormBaseParasite"/>
        </authorList>
    </citation>
    <scope>IDENTIFICATION</scope>
</reference>
<dbReference type="WBParaSite" id="SSLN_0000326601-mRNA-1">
    <property type="protein sequence ID" value="SSLN_0000326601-mRNA-1"/>
    <property type="gene ID" value="SSLN_0000326601"/>
</dbReference>
<reference evidence="2 3" key="2">
    <citation type="submission" date="2018-11" db="EMBL/GenBank/DDBJ databases">
        <authorList>
            <consortium name="Pathogen Informatics"/>
        </authorList>
    </citation>
    <scope>NUCLEOTIDE SEQUENCE [LARGE SCALE GENOMIC DNA]</scope>
    <source>
        <strain evidence="2 3">NST_G2</strain>
    </source>
</reference>
<protein>
    <submittedName>
        <fullName evidence="2 4">Uncharacterized protein</fullName>
    </submittedName>
</protein>
<feature type="region of interest" description="Disordered" evidence="1">
    <location>
        <begin position="380"/>
        <end position="400"/>
    </location>
</feature>
<gene>
    <name evidence="2" type="ORF">SSLN_LOCUS3166</name>
</gene>
<feature type="compositionally biased region" description="Pro residues" evidence="1">
    <location>
        <begin position="138"/>
        <end position="150"/>
    </location>
</feature>
<feature type="region of interest" description="Disordered" evidence="1">
    <location>
        <begin position="126"/>
        <end position="161"/>
    </location>
</feature>
<dbReference type="EMBL" id="UYSU01032448">
    <property type="protein sequence ID" value="VDL89551.1"/>
    <property type="molecule type" value="Genomic_DNA"/>
</dbReference>
<evidence type="ECO:0000313" key="2">
    <source>
        <dbReference type="EMBL" id="VDL89551.1"/>
    </source>
</evidence>
<accession>A0A183SG18</accession>
<dbReference type="AlphaFoldDB" id="A0A183SG18"/>